<feature type="compositionally biased region" description="Low complexity" evidence="6">
    <location>
        <begin position="73"/>
        <end position="83"/>
    </location>
</feature>
<dbReference type="InterPro" id="IPR002083">
    <property type="entry name" value="MATH/TRAF_dom"/>
</dbReference>
<evidence type="ECO:0000256" key="4">
    <source>
        <dbReference type="ARBA" id="ARBA00022786"/>
    </source>
</evidence>
<dbReference type="PANTHER" id="PTHR24413">
    <property type="entry name" value="SPECKLE-TYPE POZ PROTEIN"/>
    <property type="match status" value="1"/>
</dbReference>
<evidence type="ECO:0000256" key="1">
    <source>
        <dbReference type="ARBA" id="ARBA00004123"/>
    </source>
</evidence>
<feature type="compositionally biased region" description="Polar residues" evidence="6">
    <location>
        <begin position="398"/>
        <end position="423"/>
    </location>
</feature>
<dbReference type="WBParaSite" id="HDID_0000037101-mRNA-1">
    <property type="protein sequence ID" value="HDID_0000037101-mRNA-1"/>
    <property type="gene ID" value="HDID_0000037101"/>
</dbReference>
<keyword evidence="4" id="KW-0833">Ubl conjugation pathway</keyword>
<feature type="compositionally biased region" description="Acidic residues" evidence="6">
    <location>
        <begin position="58"/>
        <end position="67"/>
    </location>
</feature>
<feature type="region of interest" description="Disordered" evidence="6">
    <location>
        <begin position="325"/>
        <end position="426"/>
    </location>
</feature>
<dbReference type="SUPFAM" id="SSF49599">
    <property type="entry name" value="TRAF domain-like"/>
    <property type="match status" value="1"/>
</dbReference>
<dbReference type="OrthoDB" id="6359816at2759"/>
<dbReference type="Pfam" id="PF00651">
    <property type="entry name" value="BTB"/>
    <property type="match status" value="1"/>
</dbReference>
<dbReference type="InterPro" id="IPR008974">
    <property type="entry name" value="TRAF-like"/>
</dbReference>
<dbReference type="CDD" id="cd14821">
    <property type="entry name" value="BACK_SPOP_like"/>
    <property type="match status" value="1"/>
</dbReference>
<evidence type="ECO:0000256" key="3">
    <source>
        <dbReference type="ARBA" id="ARBA00010846"/>
    </source>
</evidence>
<comment type="pathway">
    <text evidence="2">Protein modification; protein ubiquitination.</text>
</comment>
<protein>
    <submittedName>
        <fullName evidence="11">MATH domain-containing protein</fullName>
    </submittedName>
</protein>
<feature type="compositionally biased region" description="Low complexity" evidence="6">
    <location>
        <begin position="102"/>
        <end position="114"/>
    </location>
</feature>
<evidence type="ECO:0000256" key="2">
    <source>
        <dbReference type="ARBA" id="ARBA00004906"/>
    </source>
</evidence>
<reference evidence="9 10" key="2">
    <citation type="submission" date="2018-11" db="EMBL/GenBank/DDBJ databases">
        <authorList>
            <consortium name="Pathogen Informatics"/>
        </authorList>
    </citation>
    <scope>NUCLEOTIDE SEQUENCE [LARGE SCALE GENOMIC DNA]</scope>
</reference>
<dbReference type="InterPro" id="IPR000210">
    <property type="entry name" value="BTB/POZ_dom"/>
</dbReference>
<dbReference type="InterPro" id="IPR011333">
    <property type="entry name" value="SKP1/BTB/POZ_sf"/>
</dbReference>
<dbReference type="STRING" id="6216.A0A158QBR6"/>
<dbReference type="CDD" id="cd03774">
    <property type="entry name" value="MATH_SPOP"/>
    <property type="match status" value="1"/>
</dbReference>
<dbReference type="SUPFAM" id="SSF54695">
    <property type="entry name" value="POZ domain"/>
    <property type="match status" value="1"/>
</dbReference>
<sequence length="754" mass="82300">MVCFILEEILSSFFCQSVTWTDVALFIFTADLFIVKELLEISILDLDVDTSPPVGVEDGNDNGDDDMDSQRFTTLDTTDTGQTAQVATVSRTATPPPPPLPQNQTQTQTQTQQQGSSTASGEGFAPPVVAEYWCHTQVRVSKLRYVWTISNFSFCREELGEVVKSSVFSSGPNDKLKWCLRINPKGLDEESREYLSLYLLLINCGSKSEARAKFKFSILNAKREETKAMESQRAYRFVQGKDWGFKKFIRRDVLMDEASGLLPSDRLTIVCEISVVGDTLSDSGQINNQQIAVPECRLHEDIGSLLLKQTLTDVTLVVLASPPTPAYPTVDNSLTPSPPPQALTDVKSDDIPTTDGNITGCQGSEDVPEDTNAGNPEDPTVPSSRDSTGVLSEDENTLESVQNFNDGENEESVTSGILNSPSEGNEAVRKVLPQQQTISYSFVSALGDQQQKQRQAASSSSTVQTQRQSEERFGYNEDSSAQTRQTPQASGCSNSSLVSTTAAIQLSTASSSSVAAGVVGSTTSSTACPSTSLTVVSKPPASTFAHHQNHHRSNTPTPTESNTTERFELRRFKAHKAILAARSPVFAAMFEHGMAESRANKVYITDVEPDTLAEVLRFIYTGRVIGLDNPVAAQELLAAADKYQLERLKAMCEEELVGHLTVDSACDILSLADIHSAEQLKTHALDFIMLHAQEVCESEGYDRLVRHRPHLLNECFRAIACQHMPLRCPCTLLGGCSGANSNSTSSSRKRPRHS</sequence>
<dbReference type="SMART" id="SM00225">
    <property type="entry name" value="BTB"/>
    <property type="match status" value="1"/>
</dbReference>
<dbReference type="EMBL" id="UYSG01000046">
    <property type="protein sequence ID" value="VDL15712.1"/>
    <property type="molecule type" value="Genomic_DNA"/>
</dbReference>
<dbReference type="Pfam" id="PF24570">
    <property type="entry name" value="BACK_BPM_SPOP"/>
    <property type="match status" value="1"/>
</dbReference>
<feature type="compositionally biased region" description="Polar residues" evidence="6">
    <location>
        <begin position="381"/>
        <end position="390"/>
    </location>
</feature>
<comment type="subcellular location">
    <subcellularLocation>
        <location evidence="1">Nucleus</location>
    </subcellularLocation>
</comment>
<feature type="domain" description="MATH" evidence="8">
    <location>
        <begin position="142"/>
        <end position="273"/>
    </location>
</feature>
<dbReference type="Gene3D" id="1.25.40.420">
    <property type="match status" value="1"/>
</dbReference>
<dbReference type="Gene3D" id="2.60.210.10">
    <property type="entry name" value="Apoptosis, Tumor Necrosis Factor Receptor Associated Protein 2, Chain A"/>
    <property type="match status" value="1"/>
</dbReference>
<evidence type="ECO:0000259" key="8">
    <source>
        <dbReference type="PROSITE" id="PS50144"/>
    </source>
</evidence>
<evidence type="ECO:0000256" key="6">
    <source>
        <dbReference type="SAM" id="MobiDB-lite"/>
    </source>
</evidence>
<dbReference type="PROSITE" id="PS50144">
    <property type="entry name" value="MATH"/>
    <property type="match status" value="1"/>
</dbReference>
<dbReference type="FunFam" id="3.30.710.10:FF:000159">
    <property type="entry name" value="Speckle-type POZ protein B"/>
    <property type="match status" value="1"/>
</dbReference>
<feature type="region of interest" description="Disordered" evidence="6">
    <location>
        <begin position="451"/>
        <end position="495"/>
    </location>
</feature>
<proteinExistence type="inferred from homology"/>
<accession>A0A158QBR6</accession>
<reference evidence="11" key="1">
    <citation type="submission" date="2016-04" db="UniProtKB">
        <authorList>
            <consortium name="WormBaseParasite"/>
        </authorList>
    </citation>
    <scope>IDENTIFICATION</scope>
</reference>
<evidence type="ECO:0000259" key="7">
    <source>
        <dbReference type="PROSITE" id="PS50097"/>
    </source>
</evidence>
<feature type="compositionally biased region" description="Low complexity" evidence="6">
    <location>
        <begin position="451"/>
        <end position="467"/>
    </location>
</feature>
<feature type="region of interest" description="Disordered" evidence="6">
    <location>
        <begin position="540"/>
        <end position="563"/>
    </location>
</feature>
<evidence type="ECO:0000256" key="5">
    <source>
        <dbReference type="ARBA" id="ARBA00023242"/>
    </source>
</evidence>
<dbReference type="Proteomes" id="UP000274504">
    <property type="component" value="Unassembled WGS sequence"/>
</dbReference>
<dbReference type="Pfam" id="PF22486">
    <property type="entry name" value="MATH_2"/>
    <property type="match status" value="1"/>
</dbReference>
<dbReference type="SMART" id="SM00061">
    <property type="entry name" value="MATH"/>
    <property type="match status" value="1"/>
</dbReference>
<feature type="domain" description="BTB" evidence="7">
    <location>
        <begin position="561"/>
        <end position="624"/>
    </location>
</feature>
<comment type="similarity">
    <text evidence="3">Belongs to the Tdpoz family.</text>
</comment>
<dbReference type="AlphaFoldDB" id="A0A158QBR6"/>
<name>A0A158QBR6_HYMDI</name>
<dbReference type="FunFam" id="2.60.210.10:FF:000003">
    <property type="entry name" value="Speckle-type POZ protein-like a"/>
    <property type="match status" value="1"/>
</dbReference>
<dbReference type="PROSITE" id="PS50097">
    <property type="entry name" value="BTB"/>
    <property type="match status" value="1"/>
</dbReference>
<dbReference type="InterPro" id="IPR056423">
    <property type="entry name" value="BACK_BPM_SPOP"/>
</dbReference>
<dbReference type="GO" id="GO:0005634">
    <property type="term" value="C:nucleus"/>
    <property type="evidence" value="ECO:0007669"/>
    <property type="project" value="UniProtKB-SubCell"/>
</dbReference>
<feature type="region of interest" description="Disordered" evidence="6">
    <location>
        <begin position="50"/>
        <end position="121"/>
    </location>
</feature>
<organism evidence="11">
    <name type="scientific">Hymenolepis diminuta</name>
    <name type="common">Rat tapeworm</name>
    <dbReference type="NCBI Taxonomy" id="6216"/>
    <lineage>
        <taxon>Eukaryota</taxon>
        <taxon>Metazoa</taxon>
        <taxon>Spiralia</taxon>
        <taxon>Lophotrochozoa</taxon>
        <taxon>Platyhelminthes</taxon>
        <taxon>Cestoda</taxon>
        <taxon>Eucestoda</taxon>
        <taxon>Cyclophyllidea</taxon>
        <taxon>Hymenolepididae</taxon>
        <taxon>Hymenolepis</taxon>
    </lineage>
</organism>
<evidence type="ECO:0000313" key="10">
    <source>
        <dbReference type="Proteomes" id="UP000274504"/>
    </source>
</evidence>
<dbReference type="Gene3D" id="3.30.710.10">
    <property type="entry name" value="Potassium Channel Kv1.1, Chain A"/>
    <property type="match status" value="1"/>
</dbReference>
<dbReference type="GO" id="GO:0030163">
    <property type="term" value="P:protein catabolic process"/>
    <property type="evidence" value="ECO:0007669"/>
    <property type="project" value="UniProtKB-ARBA"/>
</dbReference>
<gene>
    <name evidence="9" type="ORF">HDID_LOCUS372</name>
</gene>
<feature type="compositionally biased region" description="Polar residues" evidence="6">
    <location>
        <begin position="477"/>
        <end position="495"/>
    </location>
</feature>
<keyword evidence="5" id="KW-0539">Nucleus</keyword>
<evidence type="ECO:0000313" key="11">
    <source>
        <dbReference type="WBParaSite" id="HDID_0000037101-mRNA-1"/>
    </source>
</evidence>
<evidence type="ECO:0000313" key="9">
    <source>
        <dbReference type="EMBL" id="VDL15712.1"/>
    </source>
</evidence>